<name>A0A2M4DEJ3_ANODA</name>
<evidence type="ECO:0000256" key="1">
    <source>
        <dbReference type="SAM" id="SignalP"/>
    </source>
</evidence>
<evidence type="ECO:0000313" key="2">
    <source>
        <dbReference type="EMBL" id="MBW75984.1"/>
    </source>
</evidence>
<dbReference type="AlphaFoldDB" id="A0A2M4DEJ3"/>
<sequence length="125" mass="14099">METHVHTLLSILLAISGILVEKVRARRRQTRYDRPCAMIAVRIAICLKRRENKKGNRSDESGVAVLLLFGHPNSSSSSSQPHTHTHTLRIAPQRTVIVLTSYSCLLSHTFALHHKVVSHRHQLAK</sequence>
<accession>A0A2M4DEJ3</accession>
<feature type="chain" id="PRO_5014604413" evidence="1">
    <location>
        <begin position="26"/>
        <end position="125"/>
    </location>
</feature>
<keyword evidence="1" id="KW-0732">Signal</keyword>
<organism evidence="2">
    <name type="scientific">Anopheles darlingi</name>
    <name type="common">Mosquito</name>
    <dbReference type="NCBI Taxonomy" id="43151"/>
    <lineage>
        <taxon>Eukaryota</taxon>
        <taxon>Metazoa</taxon>
        <taxon>Ecdysozoa</taxon>
        <taxon>Arthropoda</taxon>
        <taxon>Hexapoda</taxon>
        <taxon>Insecta</taxon>
        <taxon>Pterygota</taxon>
        <taxon>Neoptera</taxon>
        <taxon>Endopterygota</taxon>
        <taxon>Diptera</taxon>
        <taxon>Nematocera</taxon>
        <taxon>Culicoidea</taxon>
        <taxon>Culicidae</taxon>
        <taxon>Anophelinae</taxon>
        <taxon>Anopheles</taxon>
    </lineage>
</organism>
<dbReference type="EMBL" id="GGFL01011806">
    <property type="protein sequence ID" value="MBW75984.1"/>
    <property type="molecule type" value="Transcribed_RNA"/>
</dbReference>
<protein>
    <submittedName>
        <fullName evidence="2">Putative secreted protein</fullName>
    </submittedName>
</protein>
<proteinExistence type="predicted"/>
<feature type="signal peptide" evidence="1">
    <location>
        <begin position="1"/>
        <end position="25"/>
    </location>
</feature>
<reference evidence="2" key="1">
    <citation type="submission" date="2018-01" db="EMBL/GenBank/DDBJ databases">
        <title>An insight into the sialome of Amazonian anophelines.</title>
        <authorList>
            <person name="Ribeiro J.M."/>
            <person name="Scarpassa V."/>
            <person name="Calvo E."/>
        </authorList>
    </citation>
    <scope>NUCLEOTIDE SEQUENCE</scope>
</reference>